<dbReference type="InterPro" id="IPR058163">
    <property type="entry name" value="LysR-type_TF_proteobact-type"/>
</dbReference>
<evidence type="ECO:0000256" key="1">
    <source>
        <dbReference type="ARBA" id="ARBA00009437"/>
    </source>
</evidence>
<dbReference type="EMBL" id="BMKN01000002">
    <property type="protein sequence ID" value="GGE54327.1"/>
    <property type="molecule type" value="Genomic_DNA"/>
</dbReference>
<dbReference type="Gene3D" id="3.40.190.290">
    <property type="match status" value="1"/>
</dbReference>
<dbReference type="SUPFAM" id="SSF46785">
    <property type="entry name" value="Winged helix' DNA-binding domain"/>
    <property type="match status" value="1"/>
</dbReference>
<evidence type="ECO:0000256" key="2">
    <source>
        <dbReference type="ARBA" id="ARBA00023015"/>
    </source>
</evidence>
<dbReference type="PANTHER" id="PTHR30537:SF35">
    <property type="entry name" value="TRANSCRIPTIONAL REGULATORY PROTEIN"/>
    <property type="match status" value="1"/>
</dbReference>
<dbReference type="InterPro" id="IPR036390">
    <property type="entry name" value="WH_DNA-bd_sf"/>
</dbReference>
<evidence type="ECO:0000313" key="6">
    <source>
        <dbReference type="EMBL" id="GGE54327.1"/>
    </source>
</evidence>
<keyword evidence="7" id="KW-1185">Reference proteome</keyword>
<dbReference type="AlphaFoldDB" id="A0A917AHW2"/>
<dbReference type="FunFam" id="1.10.10.10:FF:000001">
    <property type="entry name" value="LysR family transcriptional regulator"/>
    <property type="match status" value="1"/>
</dbReference>
<dbReference type="SUPFAM" id="SSF53850">
    <property type="entry name" value="Periplasmic binding protein-like II"/>
    <property type="match status" value="1"/>
</dbReference>
<dbReference type="InterPro" id="IPR005119">
    <property type="entry name" value="LysR_subst-bd"/>
</dbReference>
<dbReference type="Gene3D" id="1.10.10.10">
    <property type="entry name" value="Winged helix-like DNA-binding domain superfamily/Winged helix DNA-binding domain"/>
    <property type="match status" value="1"/>
</dbReference>
<reference evidence="6" key="2">
    <citation type="submission" date="2020-09" db="EMBL/GenBank/DDBJ databases">
        <authorList>
            <person name="Sun Q."/>
            <person name="Zhou Y."/>
        </authorList>
    </citation>
    <scope>NUCLEOTIDE SEQUENCE</scope>
    <source>
        <strain evidence="6">CGMCC 1.16012</strain>
    </source>
</reference>
<dbReference type="Proteomes" id="UP000606730">
    <property type="component" value="Unassembled WGS sequence"/>
</dbReference>
<accession>A0A917AHW2</accession>
<dbReference type="RefSeq" id="WP_095594162.1">
    <property type="nucleotide sequence ID" value="NZ_BMKN01000002.1"/>
</dbReference>
<reference evidence="6" key="1">
    <citation type="journal article" date="2014" name="Int. J. Syst. Evol. Microbiol.">
        <title>Complete genome sequence of Corynebacterium casei LMG S-19264T (=DSM 44701T), isolated from a smear-ripened cheese.</title>
        <authorList>
            <consortium name="US DOE Joint Genome Institute (JGI-PGF)"/>
            <person name="Walter F."/>
            <person name="Albersmeier A."/>
            <person name="Kalinowski J."/>
            <person name="Ruckert C."/>
        </authorList>
    </citation>
    <scope>NUCLEOTIDE SEQUENCE</scope>
    <source>
        <strain evidence="6">CGMCC 1.16012</strain>
    </source>
</reference>
<gene>
    <name evidence="6" type="ORF">GCM10011517_22400</name>
</gene>
<dbReference type="GO" id="GO:0003700">
    <property type="term" value="F:DNA-binding transcription factor activity"/>
    <property type="evidence" value="ECO:0007669"/>
    <property type="project" value="InterPro"/>
</dbReference>
<dbReference type="PANTHER" id="PTHR30537">
    <property type="entry name" value="HTH-TYPE TRANSCRIPTIONAL REGULATOR"/>
    <property type="match status" value="1"/>
</dbReference>
<keyword evidence="2" id="KW-0805">Transcription regulation</keyword>
<dbReference type="CDD" id="cd08422">
    <property type="entry name" value="PBP2_CrgA_like"/>
    <property type="match status" value="1"/>
</dbReference>
<dbReference type="InterPro" id="IPR000847">
    <property type="entry name" value="LysR_HTH_N"/>
</dbReference>
<dbReference type="GO" id="GO:0006351">
    <property type="term" value="P:DNA-templated transcription"/>
    <property type="evidence" value="ECO:0007669"/>
    <property type="project" value="TreeGrafter"/>
</dbReference>
<dbReference type="Pfam" id="PF03466">
    <property type="entry name" value="LysR_substrate"/>
    <property type="match status" value="1"/>
</dbReference>
<proteinExistence type="inferred from homology"/>
<dbReference type="Pfam" id="PF00126">
    <property type="entry name" value="HTH_1"/>
    <property type="match status" value="1"/>
</dbReference>
<organism evidence="6 7">
    <name type="scientific">Actibacterium pelagium</name>
    <dbReference type="NCBI Taxonomy" id="2029103"/>
    <lineage>
        <taxon>Bacteria</taxon>
        <taxon>Pseudomonadati</taxon>
        <taxon>Pseudomonadota</taxon>
        <taxon>Alphaproteobacteria</taxon>
        <taxon>Rhodobacterales</taxon>
        <taxon>Roseobacteraceae</taxon>
        <taxon>Actibacterium</taxon>
    </lineage>
</organism>
<protein>
    <submittedName>
        <fullName evidence="6">LysR family transcriptional regulator</fullName>
    </submittedName>
</protein>
<name>A0A917AHW2_9RHOB</name>
<comment type="similarity">
    <text evidence="1">Belongs to the LysR transcriptional regulatory family.</text>
</comment>
<feature type="domain" description="HTH lysR-type" evidence="5">
    <location>
        <begin position="1"/>
        <end position="59"/>
    </location>
</feature>
<dbReference type="PROSITE" id="PS50931">
    <property type="entry name" value="HTH_LYSR"/>
    <property type="match status" value="1"/>
</dbReference>
<dbReference type="GO" id="GO:0043565">
    <property type="term" value="F:sequence-specific DNA binding"/>
    <property type="evidence" value="ECO:0007669"/>
    <property type="project" value="TreeGrafter"/>
</dbReference>
<evidence type="ECO:0000259" key="5">
    <source>
        <dbReference type="PROSITE" id="PS50931"/>
    </source>
</evidence>
<evidence type="ECO:0000313" key="7">
    <source>
        <dbReference type="Proteomes" id="UP000606730"/>
    </source>
</evidence>
<dbReference type="OrthoDB" id="9813056at2"/>
<comment type="caution">
    <text evidence="6">The sequence shown here is derived from an EMBL/GenBank/DDBJ whole genome shotgun (WGS) entry which is preliminary data.</text>
</comment>
<dbReference type="InterPro" id="IPR036388">
    <property type="entry name" value="WH-like_DNA-bd_sf"/>
</dbReference>
<evidence type="ECO:0000256" key="3">
    <source>
        <dbReference type="ARBA" id="ARBA00023125"/>
    </source>
</evidence>
<keyword evidence="4" id="KW-0804">Transcription</keyword>
<keyword evidence="3" id="KW-0238">DNA-binding</keyword>
<sequence>MDLIDGLRAFVATAQTGSFTEAASQLGISNRLTSKYVGELEVRLGTRLFQRTTRKVGLTPAGESLLARAPALLDSLDDILADMTEESRGFSGVLRVSAPVTFGELYITGMLGRFAASHPDLTIDLQLDDRYVDLAAGGIDVAFRLGRSDVLSLKSRKLGEVRSVVAASPDYLAKHGAPVTPNDLAKHAGIIDNNRRDLRKLSFWKDDKEDRISLSGRFSVNSARAASELAVAGHGVVFSPAFALQDHLAAGRLTELLTDYASETIRVNAVYLEGHDLPRKTRALIDFAVTDFRARSAEF</sequence>
<evidence type="ECO:0000256" key="4">
    <source>
        <dbReference type="ARBA" id="ARBA00023163"/>
    </source>
</evidence>